<dbReference type="AlphaFoldDB" id="A0A6A4B3V0"/>
<organism evidence="1 2">
    <name type="scientific">Phytophthora fragariae</name>
    <dbReference type="NCBI Taxonomy" id="53985"/>
    <lineage>
        <taxon>Eukaryota</taxon>
        <taxon>Sar</taxon>
        <taxon>Stramenopiles</taxon>
        <taxon>Oomycota</taxon>
        <taxon>Peronosporomycetes</taxon>
        <taxon>Peronosporales</taxon>
        <taxon>Peronosporaceae</taxon>
        <taxon>Phytophthora</taxon>
    </lineage>
</organism>
<accession>A0A6A4B3V0</accession>
<dbReference type="Proteomes" id="UP000437068">
    <property type="component" value="Unassembled WGS sequence"/>
</dbReference>
<reference evidence="1 2" key="1">
    <citation type="submission" date="2018-08" db="EMBL/GenBank/DDBJ databases">
        <title>Genomic investigation of the strawberry pathogen Phytophthora fragariae indicates pathogenicity is determined by transcriptional variation in three key races.</title>
        <authorList>
            <person name="Adams T.M."/>
            <person name="Armitage A.D."/>
            <person name="Sobczyk M.K."/>
            <person name="Bates H.J."/>
            <person name="Dunwell J.M."/>
            <person name="Nellist C.F."/>
            <person name="Harrison R.J."/>
        </authorList>
    </citation>
    <scope>NUCLEOTIDE SEQUENCE [LARGE SCALE GENOMIC DNA]</scope>
    <source>
        <strain evidence="1 2">A4</strain>
    </source>
</reference>
<gene>
    <name evidence="1" type="ORF">PF001_g30025</name>
</gene>
<name>A0A6A4B3V0_9STRA</name>
<proteinExistence type="predicted"/>
<protein>
    <submittedName>
        <fullName evidence="1">Uncharacterized protein</fullName>
    </submittedName>
</protein>
<comment type="caution">
    <text evidence="1">The sequence shown here is derived from an EMBL/GenBank/DDBJ whole genome shotgun (WGS) entry which is preliminary data.</text>
</comment>
<dbReference type="EMBL" id="QXGE01005416">
    <property type="protein sequence ID" value="KAE9267561.1"/>
    <property type="molecule type" value="Genomic_DNA"/>
</dbReference>
<evidence type="ECO:0000313" key="1">
    <source>
        <dbReference type="EMBL" id="KAE9267561.1"/>
    </source>
</evidence>
<evidence type="ECO:0000313" key="2">
    <source>
        <dbReference type="Proteomes" id="UP000437068"/>
    </source>
</evidence>
<sequence length="35" mass="4041">MPEPSPEFEEAIDWSARAARALREVKARRQELEDG</sequence>